<evidence type="ECO:0000256" key="1">
    <source>
        <dbReference type="ARBA" id="ARBA00004141"/>
    </source>
</evidence>
<feature type="transmembrane region" description="Helical" evidence="12">
    <location>
        <begin position="291"/>
        <end position="314"/>
    </location>
</feature>
<accession>E2A2U6</accession>
<dbReference type="GO" id="GO:0007165">
    <property type="term" value="P:signal transduction"/>
    <property type="evidence" value="ECO:0007669"/>
    <property type="project" value="UniProtKB-KW"/>
</dbReference>
<evidence type="ECO:0000256" key="11">
    <source>
        <dbReference type="ARBA" id="ARBA00038679"/>
    </source>
</evidence>
<feature type="transmembrane region" description="Helical" evidence="12">
    <location>
        <begin position="160"/>
        <end position="180"/>
    </location>
</feature>
<keyword evidence="4 12" id="KW-0552">Olfaction</keyword>
<evidence type="ECO:0000256" key="7">
    <source>
        <dbReference type="ARBA" id="ARBA00023170"/>
    </source>
</evidence>
<dbReference type="InterPro" id="IPR004117">
    <property type="entry name" value="7tm6_olfct_rcpt"/>
</dbReference>
<dbReference type="PANTHER" id="PTHR21137">
    <property type="entry name" value="ODORANT RECEPTOR"/>
    <property type="match status" value="1"/>
</dbReference>
<gene>
    <name evidence="13" type="ORF">EAG_04143</name>
</gene>
<keyword evidence="8 12" id="KW-0807">Transducer</keyword>
<dbReference type="Proteomes" id="UP000000311">
    <property type="component" value="Unassembled WGS sequence"/>
</dbReference>
<dbReference type="GO" id="GO:0005886">
    <property type="term" value="C:plasma membrane"/>
    <property type="evidence" value="ECO:0007669"/>
    <property type="project" value="UniProtKB-SubCell"/>
</dbReference>
<evidence type="ECO:0000313" key="13">
    <source>
        <dbReference type="EMBL" id="EFN72253.1"/>
    </source>
</evidence>
<feature type="transmembrane region" description="Helical" evidence="12">
    <location>
        <begin position="320"/>
        <end position="343"/>
    </location>
</feature>
<keyword evidence="3 12" id="KW-0812">Transmembrane</keyword>
<evidence type="ECO:0000256" key="5">
    <source>
        <dbReference type="ARBA" id="ARBA00022989"/>
    </source>
</evidence>
<dbReference type="OMA" id="WILMPIN"/>
<evidence type="ECO:0000256" key="4">
    <source>
        <dbReference type="ARBA" id="ARBA00022725"/>
    </source>
</evidence>
<evidence type="ECO:0000256" key="3">
    <source>
        <dbReference type="ARBA" id="ARBA00022692"/>
    </source>
</evidence>
<reference evidence="13 14" key="1">
    <citation type="journal article" date="2010" name="Science">
        <title>Genomic comparison of the ants Camponotus floridanus and Harpegnathos saltator.</title>
        <authorList>
            <person name="Bonasio R."/>
            <person name="Zhang G."/>
            <person name="Ye C."/>
            <person name="Mutti N.S."/>
            <person name="Fang X."/>
            <person name="Qin N."/>
            <person name="Donahue G."/>
            <person name="Yang P."/>
            <person name="Li Q."/>
            <person name="Li C."/>
            <person name="Zhang P."/>
            <person name="Huang Z."/>
            <person name="Berger S.L."/>
            <person name="Reinberg D."/>
            <person name="Wang J."/>
            <person name="Liebig J."/>
        </authorList>
    </citation>
    <scope>NUCLEOTIDE SEQUENCE [LARGE SCALE GENOMIC DNA]</scope>
    <source>
        <strain evidence="14">C129</strain>
    </source>
</reference>
<dbReference type="PANTHER" id="PTHR21137:SF37">
    <property type="entry name" value="ODORANT RECEPTOR 46A, ISOFORM B-RELATED"/>
    <property type="match status" value="1"/>
</dbReference>
<dbReference type="EMBL" id="GL436214">
    <property type="protein sequence ID" value="EFN72253.1"/>
    <property type="molecule type" value="Genomic_DNA"/>
</dbReference>
<comment type="similarity">
    <text evidence="10">Belongs to the insect chemoreceptor superfamily. Heteromeric odorant receptor channel (TC 1.A.69) family. Or2a subfamily.</text>
</comment>
<evidence type="ECO:0000256" key="12">
    <source>
        <dbReference type="RuleBase" id="RU351113"/>
    </source>
</evidence>
<evidence type="ECO:0000256" key="10">
    <source>
        <dbReference type="ARBA" id="ARBA00037946"/>
    </source>
</evidence>
<dbReference type="GO" id="GO:0005549">
    <property type="term" value="F:odorant binding"/>
    <property type="evidence" value="ECO:0007669"/>
    <property type="project" value="InterPro"/>
</dbReference>
<evidence type="ECO:0000256" key="8">
    <source>
        <dbReference type="ARBA" id="ARBA00023224"/>
    </source>
</evidence>
<keyword evidence="14" id="KW-1185">Reference proteome</keyword>
<dbReference type="FunCoup" id="E2A2U6">
    <property type="interactions" value="30"/>
</dbReference>
<protein>
    <recommendedName>
        <fullName evidence="12">Odorant receptor</fullName>
    </recommendedName>
</protein>
<sequence>MFTTTITTYFRRVIEDGVLLAVPDPSSLPIHDRGTDHGFGWIVEPVEGSGMWRPIEWSSKCSKMLYSMLTCFTMCLLVILMLTQLLNIILVIDNVDDFAKNSLMFLSIVCVLFKAIAVITRRDELINLIETLQKKPCKAYNEEENDIQLKFDCMIRSYSIKYTSLASFSVTGGIIGGLLNTLEGQLPFRMWVPYDYTSPFLFWLTSIQELVATLFATIVNVATETTVLGFCLQICAQIEILKHRLQKMMKSSKKEKTLISLNDASNGTDRFSEHILHHLCIIRLAKIINKVFSQVIFVQFFASILVLCTSLYHLSSHVTIIDIISLIIYVLCMFVQIFVYCWAGNEVILKSTGLSEAVYEMDWILMPINKQKDLLMIMKRSTRPIKFTSSFLVTLSLESYGSSTGLSEAVYEMDWILMPINKQKDLLMIMKRSTRPIKFTSSFLVTLSLESYGNLLKASYSAFNLLRQS</sequence>
<evidence type="ECO:0000256" key="9">
    <source>
        <dbReference type="ARBA" id="ARBA00037764"/>
    </source>
</evidence>
<name>E2A2U6_CAMFO</name>
<comment type="caution">
    <text evidence="12">Lacks conserved residue(s) required for the propagation of feature annotation.</text>
</comment>
<organism evidence="14">
    <name type="scientific">Camponotus floridanus</name>
    <name type="common">Florida carpenter ant</name>
    <dbReference type="NCBI Taxonomy" id="104421"/>
    <lineage>
        <taxon>Eukaryota</taxon>
        <taxon>Metazoa</taxon>
        <taxon>Ecdysozoa</taxon>
        <taxon>Arthropoda</taxon>
        <taxon>Hexapoda</taxon>
        <taxon>Insecta</taxon>
        <taxon>Pterygota</taxon>
        <taxon>Neoptera</taxon>
        <taxon>Endopterygota</taxon>
        <taxon>Hymenoptera</taxon>
        <taxon>Apocrita</taxon>
        <taxon>Aculeata</taxon>
        <taxon>Formicoidea</taxon>
        <taxon>Formicidae</taxon>
        <taxon>Formicinae</taxon>
        <taxon>Camponotus</taxon>
    </lineage>
</organism>
<proteinExistence type="inferred from homology"/>
<comment type="subunit">
    <text evidence="11">Interacts with Orco. Complexes exist early in the endomembrane system in olfactory sensory neurons (OSNs), coupling these complexes to the conserved ciliary trafficking pathway.</text>
</comment>
<dbReference type="Pfam" id="PF02949">
    <property type="entry name" value="7tm_6"/>
    <property type="match status" value="2"/>
</dbReference>
<evidence type="ECO:0000256" key="6">
    <source>
        <dbReference type="ARBA" id="ARBA00023136"/>
    </source>
</evidence>
<evidence type="ECO:0000313" key="14">
    <source>
        <dbReference type="Proteomes" id="UP000000311"/>
    </source>
</evidence>
<keyword evidence="6 12" id="KW-0472">Membrane</keyword>
<evidence type="ECO:0000256" key="2">
    <source>
        <dbReference type="ARBA" id="ARBA00022606"/>
    </source>
</evidence>
<comment type="subcellular location">
    <subcellularLocation>
        <location evidence="12">Cell membrane</location>
        <topology evidence="12">Multi-pass membrane protein</topology>
    </subcellularLocation>
    <subcellularLocation>
        <location evidence="1">Membrane</location>
        <topology evidence="1">Multi-pass membrane protein</topology>
    </subcellularLocation>
</comment>
<comment type="function">
    <text evidence="9">Odorant receptor which mediates acceptance or avoidance behavior, depending on its substrates. The odorant receptor repertoire encodes a large collection of odor stimuli that vary widely in identity, intensity, and duration. May form a complex with Orco to form odorant-sensing units, providing sensitive and prolonged odorant signaling and calcium permeability.</text>
</comment>
<dbReference type="OrthoDB" id="6597368at2759"/>
<keyword evidence="5 12" id="KW-1133">Transmembrane helix</keyword>
<feature type="transmembrane region" description="Helical" evidence="12">
    <location>
        <begin position="98"/>
        <end position="119"/>
    </location>
</feature>
<feature type="transmembrane region" description="Helical" evidence="12">
    <location>
        <begin position="65"/>
        <end position="92"/>
    </location>
</feature>
<dbReference type="AlphaFoldDB" id="E2A2U6"/>
<keyword evidence="2 12" id="KW-0716">Sensory transduction</keyword>
<keyword evidence="7 12" id="KW-0675">Receptor</keyword>
<dbReference type="GO" id="GO:0004984">
    <property type="term" value="F:olfactory receptor activity"/>
    <property type="evidence" value="ECO:0007669"/>
    <property type="project" value="InterPro"/>
</dbReference>
<feature type="transmembrane region" description="Helical" evidence="12">
    <location>
        <begin position="200"/>
        <end position="222"/>
    </location>
</feature>
<dbReference type="InParanoid" id="E2A2U6"/>